<proteinExistence type="predicted"/>
<sequence length="294" mass="33528">MTVINPDLINDLAERRTVIFVGAGVSAGVTTRSGGRLKVWDAFLKENAEKLTDRAIKKQAHELIKNADYLMACELISRGMGDKAWEAALTAEYNQRAQPSALQKLIMQLKQRIILTTNFDLFLEKAWDEVNSDSTHNPKILKRLDSNALHAFRDSDEYIIKIHGSIDDLGSMIFTKKEYSDKAYGNWAYSKFIETILLTHTVIFVGFSLADPAISQIIENYAHRLPQARPHYIFLAGNQSEAFVQINKELRRIFIVPYKKTPDHGELTKLFEKIVSEVDTRRREMNIAALRAKE</sequence>
<dbReference type="Gene3D" id="3.40.50.1220">
    <property type="entry name" value="TPP-binding domain"/>
    <property type="match status" value="1"/>
</dbReference>
<evidence type="ECO:0000313" key="2">
    <source>
        <dbReference type="Proteomes" id="UP000002424"/>
    </source>
</evidence>
<name>C1DSG4_AZOVD</name>
<dbReference type="Proteomes" id="UP000002424">
    <property type="component" value="Chromosome"/>
</dbReference>
<dbReference type="AlphaFoldDB" id="C1DSG4"/>
<dbReference type="RefSeq" id="WP_012700329.1">
    <property type="nucleotide sequence ID" value="NC_012560.1"/>
</dbReference>
<accession>C1DSG4</accession>
<dbReference type="OrthoDB" id="95129at2"/>
<keyword evidence="2" id="KW-1185">Reference proteome</keyword>
<dbReference type="STRING" id="322710.Avin_17060"/>
<dbReference type="InterPro" id="IPR029035">
    <property type="entry name" value="DHS-like_NAD/FAD-binding_dom"/>
</dbReference>
<protein>
    <submittedName>
        <fullName evidence="1">Uncharacterized protein</fullName>
    </submittedName>
</protein>
<dbReference type="eggNOG" id="COG0846">
    <property type="taxonomic scope" value="Bacteria"/>
</dbReference>
<organism evidence="1 2">
    <name type="scientific">Azotobacter vinelandii (strain DJ / ATCC BAA-1303)</name>
    <dbReference type="NCBI Taxonomy" id="322710"/>
    <lineage>
        <taxon>Bacteria</taxon>
        <taxon>Pseudomonadati</taxon>
        <taxon>Pseudomonadota</taxon>
        <taxon>Gammaproteobacteria</taxon>
        <taxon>Pseudomonadales</taxon>
        <taxon>Pseudomonadaceae</taxon>
        <taxon>Azotobacter</taxon>
    </lineage>
</organism>
<gene>
    <name evidence="1" type="ordered locus">Avin_17060</name>
</gene>
<dbReference type="EnsemblBacteria" id="ACO77919">
    <property type="protein sequence ID" value="ACO77919"/>
    <property type="gene ID" value="Avin_17060"/>
</dbReference>
<dbReference type="EMBL" id="CP001157">
    <property type="protein sequence ID" value="ACO77919.1"/>
    <property type="molecule type" value="Genomic_DNA"/>
</dbReference>
<evidence type="ECO:0000313" key="1">
    <source>
        <dbReference type="EMBL" id="ACO77919.1"/>
    </source>
</evidence>
<dbReference type="SUPFAM" id="SSF52467">
    <property type="entry name" value="DHS-like NAD/FAD-binding domain"/>
    <property type="match status" value="1"/>
</dbReference>
<dbReference type="KEGG" id="avn:Avin_17060"/>
<dbReference type="Pfam" id="PF13289">
    <property type="entry name" value="SIR2_2"/>
    <property type="match status" value="1"/>
</dbReference>
<reference evidence="1 2" key="1">
    <citation type="journal article" date="2009" name="J. Bacteriol.">
        <title>Genome sequence of Azotobacter vinelandii, an obligate aerobe specialized to support diverse anaerobic metabolic processes.</title>
        <authorList>
            <person name="Setubal J.C."/>
            <person name="dos Santos P."/>
            <person name="Goldman B.S."/>
            <person name="Ertesvag H."/>
            <person name="Espin G."/>
            <person name="Rubio L.M."/>
            <person name="Valla S."/>
            <person name="Almeida N.F."/>
            <person name="Balasubramanian D."/>
            <person name="Cromes L."/>
            <person name="Curatti L."/>
            <person name="Du Z."/>
            <person name="Godsy E."/>
            <person name="Goodner B."/>
            <person name="Hellner-Burris K."/>
            <person name="Hernandez J.A."/>
            <person name="Houmiel K."/>
            <person name="Imperial J."/>
            <person name="Kennedy C."/>
            <person name="Larson T.J."/>
            <person name="Latreille P."/>
            <person name="Ligon L.S."/>
            <person name="Lu J."/>
            <person name="Maerk M."/>
            <person name="Miller N.M."/>
            <person name="Norton S."/>
            <person name="O'Carroll I.P."/>
            <person name="Paulsen I."/>
            <person name="Raulfs E.C."/>
            <person name="Roemer R."/>
            <person name="Rosser J."/>
            <person name="Segura D."/>
            <person name="Slater S."/>
            <person name="Stricklin S.L."/>
            <person name="Studholme D.J."/>
            <person name="Sun J."/>
            <person name="Viana C.J."/>
            <person name="Wallin E."/>
            <person name="Wang B."/>
            <person name="Wheeler C."/>
            <person name="Zhu H."/>
            <person name="Dean D.R."/>
            <person name="Dixon R."/>
            <person name="Wood D."/>
        </authorList>
    </citation>
    <scope>NUCLEOTIDE SEQUENCE [LARGE SCALE GENOMIC DNA]</scope>
    <source>
        <strain evidence="2">DJ / ATCC BAA-1303</strain>
    </source>
</reference>
<dbReference type="HOGENOM" id="CLU_081255_0_0_6"/>
<dbReference type="GeneID" id="88188102"/>